<dbReference type="Gene3D" id="3.40.35.10">
    <property type="entry name" value="Phosphotransferase system, sorbose subfamily IIB component"/>
    <property type="match status" value="1"/>
</dbReference>
<dbReference type="SUPFAM" id="SSF52728">
    <property type="entry name" value="PTS IIb component"/>
    <property type="match status" value="1"/>
</dbReference>
<dbReference type="EMBL" id="VBOZ01000002">
    <property type="protein sequence ID" value="TMQ67246.1"/>
    <property type="molecule type" value="Genomic_DNA"/>
</dbReference>
<dbReference type="GO" id="GO:0008982">
    <property type="term" value="F:protein-N(PI)-phosphohistidine-sugar phosphotransferase activity"/>
    <property type="evidence" value="ECO:0007669"/>
    <property type="project" value="InterPro"/>
</dbReference>
<dbReference type="InterPro" id="IPR036667">
    <property type="entry name" value="PTS_IIB_sorbose-sp_sf"/>
</dbReference>
<evidence type="ECO:0000313" key="10">
    <source>
        <dbReference type="EMBL" id="TMQ67246.1"/>
    </source>
</evidence>
<evidence type="ECO:0000256" key="5">
    <source>
        <dbReference type="ARBA" id="ARBA00022679"/>
    </source>
</evidence>
<protein>
    <submittedName>
        <fullName evidence="10">PTS sugar transporter subunit IIB</fullName>
    </submittedName>
</protein>
<comment type="subcellular location">
    <subcellularLocation>
        <location evidence="1">Cytoplasm</location>
    </subcellularLocation>
</comment>
<keyword evidence="4 10" id="KW-0762">Sugar transport</keyword>
<accession>A0A538TUE1</accession>
<keyword evidence="2" id="KW-0813">Transport</keyword>
<evidence type="ECO:0000313" key="11">
    <source>
        <dbReference type="Proteomes" id="UP000317691"/>
    </source>
</evidence>
<evidence type="ECO:0000256" key="6">
    <source>
        <dbReference type="ARBA" id="ARBA00022683"/>
    </source>
</evidence>
<comment type="caution">
    <text evidence="10">The sequence shown here is derived from an EMBL/GenBank/DDBJ whole genome shotgun (WGS) entry which is preliminary data.</text>
</comment>
<dbReference type="PROSITE" id="PS51101">
    <property type="entry name" value="PTS_EIIB_TYPE_4"/>
    <property type="match status" value="1"/>
</dbReference>
<dbReference type="Proteomes" id="UP000317691">
    <property type="component" value="Unassembled WGS sequence"/>
</dbReference>
<feature type="region of interest" description="Disordered" evidence="8">
    <location>
        <begin position="1"/>
        <end position="24"/>
    </location>
</feature>
<dbReference type="GO" id="GO:0016301">
    <property type="term" value="F:kinase activity"/>
    <property type="evidence" value="ECO:0007669"/>
    <property type="project" value="UniProtKB-KW"/>
</dbReference>
<dbReference type="GO" id="GO:0009401">
    <property type="term" value="P:phosphoenolpyruvate-dependent sugar phosphotransferase system"/>
    <property type="evidence" value="ECO:0007669"/>
    <property type="project" value="UniProtKB-KW"/>
</dbReference>
<dbReference type="InterPro" id="IPR004720">
    <property type="entry name" value="PTS_IIB_sorbose-sp"/>
</dbReference>
<evidence type="ECO:0000259" key="9">
    <source>
        <dbReference type="PROSITE" id="PS51101"/>
    </source>
</evidence>
<evidence type="ECO:0000256" key="1">
    <source>
        <dbReference type="ARBA" id="ARBA00004496"/>
    </source>
</evidence>
<reference evidence="10 11" key="1">
    <citation type="journal article" date="2019" name="Nat. Microbiol.">
        <title>Mediterranean grassland soil C-N compound turnover is dependent on rainfall and depth, and is mediated by genomically divergent microorganisms.</title>
        <authorList>
            <person name="Diamond S."/>
            <person name="Andeer P.F."/>
            <person name="Li Z."/>
            <person name="Crits-Christoph A."/>
            <person name="Burstein D."/>
            <person name="Anantharaman K."/>
            <person name="Lane K.R."/>
            <person name="Thomas B.C."/>
            <person name="Pan C."/>
            <person name="Northen T.R."/>
            <person name="Banfield J.F."/>
        </authorList>
    </citation>
    <scope>NUCLEOTIDE SEQUENCE [LARGE SCALE GENOMIC DNA]</scope>
    <source>
        <strain evidence="10">WS_9</strain>
    </source>
</reference>
<feature type="compositionally biased region" description="Polar residues" evidence="8">
    <location>
        <begin position="1"/>
        <end position="11"/>
    </location>
</feature>
<keyword evidence="3" id="KW-0963">Cytoplasm</keyword>
<gene>
    <name evidence="10" type="ORF">E6K79_00445</name>
</gene>
<evidence type="ECO:0000256" key="4">
    <source>
        <dbReference type="ARBA" id="ARBA00022597"/>
    </source>
</evidence>
<dbReference type="Pfam" id="PF03830">
    <property type="entry name" value="PTSIIB_sorb"/>
    <property type="match status" value="1"/>
</dbReference>
<keyword evidence="7" id="KW-0418">Kinase</keyword>
<dbReference type="AlphaFoldDB" id="A0A538TUE1"/>
<name>A0A538TUE1_UNCEI</name>
<keyword evidence="6" id="KW-0598">Phosphotransferase system</keyword>
<feature type="domain" description="PTS EIIB type-4" evidence="9">
    <location>
        <begin position="25"/>
        <end position="187"/>
    </location>
</feature>
<dbReference type="GO" id="GO:0005737">
    <property type="term" value="C:cytoplasm"/>
    <property type="evidence" value="ECO:0007669"/>
    <property type="project" value="UniProtKB-SubCell"/>
</dbReference>
<keyword evidence="5" id="KW-0808">Transferase</keyword>
<sequence length="187" mass="20507">METRSPWTTSCRAWRPRGGRGSSSSKVPLLLARIDDRLIHGQVAHGWGNALHPTFLVIVSDSLRADPARAELYLCGVPEGARSRVVSVAEALDPAFRNEVDAERTILLFTGPEDALRLVTGGFPLRELNLGGLHHAPGRREVLPYVFLDDADRAQLRELQRRGVRVYAQDLPSNSSHAIDAWVGGAT</sequence>
<evidence type="ECO:0000256" key="8">
    <source>
        <dbReference type="SAM" id="MobiDB-lite"/>
    </source>
</evidence>
<evidence type="ECO:0000256" key="3">
    <source>
        <dbReference type="ARBA" id="ARBA00022490"/>
    </source>
</evidence>
<evidence type="ECO:0000256" key="2">
    <source>
        <dbReference type="ARBA" id="ARBA00022448"/>
    </source>
</evidence>
<proteinExistence type="predicted"/>
<organism evidence="10 11">
    <name type="scientific">Eiseniibacteriota bacterium</name>
    <dbReference type="NCBI Taxonomy" id="2212470"/>
    <lineage>
        <taxon>Bacteria</taxon>
        <taxon>Candidatus Eiseniibacteriota</taxon>
    </lineage>
</organism>
<evidence type="ECO:0000256" key="7">
    <source>
        <dbReference type="ARBA" id="ARBA00022777"/>
    </source>
</evidence>